<keyword evidence="3" id="KW-0482">Metalloprotease</keyword>
<keyword evidence="3" id="KW-0378">Hydrolase</keyword>
<name>A0ABX1BVV2_9ACTN</name>
<keyword evidence="1" id="KW-0812">Transmembrane</keyword>
<keyword evidence="1" id="KW-0472">Membrane</keyword>
<keyword evidence="4" id="KW-1185">Reference proteome</keyword>
<comment type="caution">
    <text evidence="3">The sequence shown here is derived from an EMBL/GenBank/DDBJ whole genome shotgun (WGS) entry which is preliminary data.</text>
</comment>
<dbReference type="RefSeq" id="WP_168100490.1">
    <property type="nucleotide sequence ID" value="NZ_JAATEN010000003.1"/>
</dbReference>
<evidence type="ECO:0000313" key="3">
    <source>
        <dbReference type="EMBL" id="NJP99871.1"/>
    </source>
</evidence>
<evidence type="ECO:0000259" key="2">
    <source>
        <dbReference type="Pfam" id="PF02517"/>
    </source>
</evidence>
<gene>
    <name evidence="3" type="ORF">HCK00_04780</name>
</gene>
<dbReference type="Proteomes" id="UP000695264">
    <property type="component" value="Unassembled WGS sequence"/>
</dbReference>
<accession>A0ABX1BVV2</accession>
<reference evidence="3 4" key="1">
    <citation type="submission" date="2020-03" db="EMBL/GenBank/DDBJ databases">
        <title>WGS of actinomycetes isolated from Thailand.</title>
        <authorList>
            <person name="Thawai C."/>
        </authorList>
    </citation>
    <scope>NUCLEOTIDE SEQUENCE [LARGE SCALE GENOMIC DNA]</scope>
    <source>
        <strain evidence="3 4">PLAI 1-29</strain>
    </source>
</reference>
<feature type="transmembrane region" description="Helical" evidence="1">
    <location>
        <begin position="217"/>
        <end position="237"/>
    </location>
</feature>
<evidence type="ECO:0000256" key="1">
    <source>
        <dbReference type="SAM" id="Phobius"/>
    </source>
</evidence>
<sequence length="241" mass="24820">MSTSPPGGTHPNDHAPRFTYADMALVLLVGVGLANSAVADFLARGPAHLGLSGTAAASIAWFLINGVQVTVGLLVVRHRFGAIRRPLLLIRPARGQVGAAIGWGLAKAALTLGLVLALPAALTEGGGGEGGHPAGSLPAQFAFAFAFGALASPFYEEVLYRGVFYQGLAARLPAVTAVVLSAGVFALVHLPRVFNTISALFAGLLFAWLLHRHRNLWVPILAHAVSNGTLVVLAFAAEAAG</sequence>
<feature type="transmembrane region" description="Helical" evidence="1">
    <location>
        <begin position="55"/>
        <end position="76"/>
    </location>
</feature>
<organism evidence="3 4">
    <name type="scientific">Streptomyces zingiberis</name>
    <dbReference type="NCBI Taxonomy" id="2053010"/>
    <lineage>
        <taxon>Bacteria</taxon>
        <taxon>Bacillati</taxon>
        <taxon>Actinomycetota</taxon>
        <taxon>Actinomycetes</taxon>
        <taxon>Kitasatosporales</taxon>
        <taxon>Streptomycetaceae</taxon>
        <taxon>Streptomyces</taxon>
    </lineage>
</organism>
<feature type="transmembrane region" description="Helical" evidence="1">
    <location>
        <begin position="97"/>
        <end position="117"/>
    </location>
</feature>
<dbReference type="PANTHER" id="PTHR36435:SF1">
    <property type="entry name" value="CAAX AMINO TERMINAL PROTEASE FAMILY PROTEIN"/>
    <property type="match status" value="1"/>
</dbReference>
<dbReference type="Pfam" id="PF02517">
    <property type="entry name" value="Rce1-like"/>
    <property type="match status" value="1"/>
</dbReference>
<feature type="domain" description="CAAX prenyl protease 2/Lysostaphin resistance protein A-like" evidence="2">
    <location>
        <begin position="140"/>
        <end position="228"/>
    </location>
</feature>
<dbReference type="InterPro" id="IPR003675">
    <property type="entry name" value="Rce1/LyrA-like_dom"/>
</dbReference>
<proteinExistence type="predicted"/>
<dbReference type="PANTHER" id="PTHR36435">
    <property type="entry name" value="SLR1288 PROTEIN"/>
    <property type="match status" value="1"/>
</dbReference>
<dbReference type="InterPro" id="IPR052710">
    <property type="entry name" value="CAAX_protease"/>
</dbReference>
<dbReference type="EMBL" id="JAATEN010000003">
    <property type="protein sequence ID" value="NJP99871.1"/>
    <property type="molecule type" value="Genomic_DNA"/>
</dbReference>
<dbReference type="GO" id="GO:0008237">
    <property type="term" value="F:metallopeptidase activity"/>
    <property type="evidence" value="ECO:0007669"/>
    <property type="project" value="UniProtKB-KW"/>
</dbReference>
<protein>
    <submittedName>
        <fullName evidence="3">CPBP family intramembrane metalloprotease</fullName>
    </submittedName>
</protein>
<feature type="transmembrane region" description="Helical" evidence="1">
    <location>
        <begin position="168"/>
        <end position="187"/>
    </location>
</feature>
<evidence type="ECO:0000313" key="4">
    <source>
        <dbReference type="Proteomes" id="UP000695264"/>
    </source>
</evidence>
<feature type="transmembrane region" description="Helical" evidence="1">
    <location>
        <begin position="193"/>
        <end position="210"/>
    </location>
</feature>
<keyword evidence="3" id="KW-0645">Protease</keyword>
<feature type="transmembrane region" description="Helical" evidence="1">
    <location>
        <begin position="137"/>
        <end position="156"/>
    </location>
</feature>
<feature type="transmembrane region" description="Helical" evidence="1">
    <location>
        <begin position="20"/>
        <end position="43"/>
    </location>
</feature>
<keyword evidence="1" id="KW-1133">Transmembrane helix</keyword>